<dbReference type="EMBL" id="WNWW01000886">
    <property type="protein sequence ID" value="KAF3421111.1"/>
    <property type="molecule type" value="Genomic_DNA"/>
</dbReference>
<name>A0A833RP44_9HYME</name>
<organism evidence="2 3">
    <name type="scientific">Frieseomelitta varia</name>
    <dbReference type="NCBI Taxonomy" id="561572"/>
    <lineage>
        <taxon>Eukaryota</taxon>
        <taxon>Metazoa</taxon>
        <taxon>Ecdysozoa</taxon>
        <taxon>Arthropoda</taxon>
        <taxon>Hexapoda</taxon>
        <taxon>Insecta</taxon>
        <taxon>Pterygota</taxon>
        <taxon>Neoptera</taxon>
        <taxon>Endopterygota</taxon>
        <taxon>Hymenoptera</taxon>
        <taxon>Apocrita</taxon>
        <taxon>Aculeata</taxon>
        <taxon>Apoidea</taxon>
        <taxon>Anthophila</taxon>
        <taxon>Apidae</taxon>
        <taxon>Frieseomelitta</taxon>
    </lineage>
</organism>
<evidence type="ECO:0000313" key="3">
    <source>
        <dbReference type="Proteomes" id="UP000655588"/>
    </source>
</evidence>
<dbReference type="AlphaFoldDB" id="A0A833RP44"/>
<accession>A0A833RP44</accession>
<reference evidence="2" key="1">
    <citation type="submission" date="2019-11" db="EMBL/GenBank/DDBJ databases">
        <title>The nuclear and mitochondrial genomes of Frieseomelitta varia - a highly eusocial stingless bee (Meliponini) with a permanently sterile worker caste.</title>
        <authorList>
            <person name="Freitas F.C.P."/>
            <person name="Lourenco A.P."/>
            <person name="Nunes F.M.F."/>
            <person name="Paschoal A.R."/>
            <person name="Abreu F.C.P."/>
            <person name="Barbin F.O."/>
            <person name="Bataglia L."/>
            <person name="Cardoso-Junior C.A.M."/>
            <person name="Cervoni M.S."/>
            <person name="Silva S.R."/>
            <person name="Dalarmi F."/>
            <person name="Del Lama M.A."/>
            <person name="Depintor T.S."/>
            <person name="Ferreira K.M."/>
            <person name="Goria P.S."/>
            <person name="Jaskot M.C."/>
            <person name="Lago D.C."/>
            <person name="Luna-Lucena D."/>
            <person name="Moda L.M."/>
            <person name="Nascimento L."/>
            <person name="Pedrino M."/>
            <person name="Rabico F.O."/>
            <person name="Sanches F.C."/>
            <person name="Santos D.E."/>
            <person name="Santos C.G."/>
            <person name="Vieira J."/>
            <person name="Lopes T.F."/>
            <person name="Barchuk A.R."/>
            <person name="Hartfelder K."/>
            <person name="Simoes Z.L.P."/>
            <person name="Bitondi M.M.G."/>
            <person name="Pinheiro D.G."/>
        </authorList>
    </citation>
    <scope>NUCLEOTIDE SEQUENCE</scope>
    <source>
        <strain evidence="2">USP_RPSP 00005682</strain>
        <tissue evidence="2">Whole individual</tissue>
    </source>
</reference>
<comment type="caution">
    <text evidence="2">The sequence shown here is derived from an EMBL/GenBank/DDBJ whole genome shotgun (WGS) entry which is preliminary data.</text>
</comment>
<feature type="region of interest" description="Disordered" evidence="1">
    <location>
        <begin position="57"/>
        <end position="79"/>
    </location>
</feature>
<evidence type="ECO:0000313" key="2">
    <source>
        <dbReference type="EMBL" id="KAF3421111.1"/>
    </source>
</evidence>
<keyword evidence="3" id="KW-1185">Reference proteome</keyword>
<evidence type="ECO:0000256" key="1">
    <source>
        <dbReference type="SAM" id="MobiDB-lite"/>
    </source>
</evidence>
<dbReference type="Proteomes" id="UP000655588">
    <property type="component" value="Unassembled WGS sequence"/>
</dbReference>
<sequence length="150" mass="17351">MFVTQLLCRSPPETIVRVITINNDQLNGSLPGKSQEWTRKPNNTTVIRINQSQNQNHRFVGAPGRPNSRGNYEDDIDNEPLYDPVAPRIDYEVHDFDANPRDEANRRLAYRRDNMRQQDVIYDGPADDMPPYHGSKVSYYSFGKKPLLFL</sequence>
<gene>
    <name evidence="2" type="ORF">E2986_03877</name>
</gene>
<protein>
    <submittedName>
        <fullName evidence="2">Uncharacterized protein</fullName>
    </submittedName>
</protein>
<proteinExistence type="predicted"/>